<evidence type="ECO:0000313" key="4">
    <source>
        <dbReference type="Proteomes" id="UP000002173"/>
    </source>
</evidence>
<dbReference type="InParanoid" id="A7AXA1"/>
<evidence type="ECO:0000256" key="2">
    <source>
        <dbReference type="SAM" id="MobiDB-lite"/>
    </source>
</evidence>
<gene>
    <name evidence="3" type="ORF">BBOV_I000800</name>
</gene>
<dbReference type="VEuPathDB" id="PiroplasmaDB:BBOV_I000800"/>
<feature type="compositionally biased region" description="Polar residues" evidence="2">
    <location>
        <begin position="115"/>
        <end position="132"/>
    </location>
</feature>
<keyword evidence="1" id="KW-0175">Coiled coil</keyword>
<accession>A7AXA1</accession>
<dbReference type="KEGG" id="bbo:BBOV_I000800"/>
<dbReference type="OMA" id="IMCCLAN"/>
<reference evidence="3 4" key="1">
    <citation type="journal article" date="2007" name="PLoS Pathog.">
        <title>Genome sequence of Babesia bovis and comparative analysis of apicomplexan hemoprotozoa.</title>
        <authorList>
            <person name="Brayton K.A."/>
            <person name="Lau A.O.T."/>
            <person name="Herndon D.R."/>
            <person name="Hannick L."/>
            <person name="Kappmeyer L.S."/>
            <person name="Berens S.J."/>
            <person name="Bidwell S.L."/>
            <person name="Brown W.C."/>
            <person name="Crabtree J."/>
            <person name="Fadrosh D."/>
            <person name="Feldblum T."/>
            <person name="Forberger H.A."/>
            <person name="Haas B.J."/>
            <person name="Howell J.M."/>
            <person name="Khouri H."/>
            <person name="Koo H."/>
            <person name="Mann D.J."/>
            <person name="Norimine J."/>
            <person name="Paulsen I.T."/>
            <person name="Radune D."/>
            <person name="Ren Q."/>
            <person name="Smith R.K. Jr."/>
            <person name="Suarez C.E."/>
            <person name="White O."/>
            <person name="Wortman J.R."/>
            <person name="Knowles D.P. Jr."/>
            <person name="McElwain T.F."/>
            <person name="Nene V.M."/>
        </authorList>
    </citation>
    <scope>NUCLEOTIDE SEQUENCE [LARGE SCALE GENOMIC DNA]</scope>
    <source>
        <strain evidence="3">T2Bo</strain>
    </source>
</reference>
<comment type="caution">
    <text evidence="3">The sequence shown here is derived from an EMBL/GenBank/DDBJ whole genome shotgun (WGS) entry which is preliminary data.</text>
</comment>
<reference evidence="4" key="2">
    <citation type="journal article" date="2020" name="Data Brief">
        <title>Transcriptome dataset of Babesia bovis life stages within vertebrate and invertebrate hosts.</title>
        <authorList>
            <person name="Ueti M.W."/>
            <person name="Johnson W.C."/>
            <person name="Kappmeyer L.S."/>
            <person name="Herndon D.R."/>
            <person name="Mousel M.R."/>
            <person name="Reif K.E."/>
            <person name="Taus N.S."/>
            <person name="Ifeonu O.O."/>
            <person name="Silva J.C."/>
            <person name="Suarez C.E."/>
            <person name="Brayton K.A."/>
        </authorList>
    </citation>
    <scope>NUCLEOTIDE SEQUENCE [LARGE SCALE GENOMIC DNA]</scope>
</reference>
<protein>
    <submittedName>
        <fullName evidence="3">Uncharacterized protein</fullName>
    </submittedName>
</protein>
<dbReference type="EMBL" id="AAXT01000006">
    <property type="protein sequence ID" value="EDO05174.1"/>
    <property type="molecule type" value="Genomic_DNA"/>
</dbReference>
<keyword evidence="4" id="KW-1185">Reference proteome</keyword>
<dbReference type="AlphaFoldDB" id="A7AXA1"/>
<dbReference type="RefSeq" id="XP_001608742.1">
    <property type="nucleotide sequence ID" value="XM_001608692.1"/>
</dbReference>
<feature type="region of interest" description="Disordered" evidence="2">
    <location>
        <begin position="115"/>
        <end position="134"/>
    </location>
</feature>
<proteinExistence type="predicted"/>
<dbReference type="GeneID" id="5476828"/>
<evidence type="ECO:0000313" key="3">
    <source>
        <dbReference type="EMBL" id="EDO05174.1"/>
    </source>
</evidence>
<dbReference type="Proteomes" id="UP000002173">
    <property type="component" value="Unassembled WGS sequence"/>
</dbReference>
<dbReference type="eggNOG" id="ENOG502QXB2">
    <property type="taxonomic scope" value="Eukaryota"/>
</dbReference>
<organism evidence="3 4">
    <name type="scientific">Babesia bovis</name>
    <dbReference type="NCBI Taxonomy" id="5865"/>
    <lineage>
        <taxon>Eukaryota</taxon>
        <taxon>Sar</taxon>
        <taxon>Alveolata</taxon>
        <taxon>Apicomplexa</taxon>
        <taxon>Aconoidasida</taxon>
        <taxon>Piroplasmida</taxon>
        <taxon>Babesiidae</taxon>
        <taxon>Babesia</taxon>
    </lineage>
</organism>
<feature type="coiled-coil region" evidence="1">
    <location>
        <begin position="321"/>
        <end position="362"/>
    </location>
</feature>
<sequence>MRSTWFNLRKAVNEINNFKQYLYTDSEEDDDTHRYPRDAGSLPPDGGHATASRVSPAAATSAADAAGSYCPLEAAEQREWMIQSLGNVSNDDSSGILGDFTNKLISYYGSDMNESGRQSVSNPPVSFTTTHKSPVPYSGNDTGLVAKESSVHNAGNTGSSIAISSRLHLLYKMCEMLEFLWKEIESRVRDATGYTMFVQPMERPSSWLDCHSVHKDHTERILSWLERSLHTMGILARVLNIDEPRLLAGSNVLLEAIKHTEPLLFYGTTPQPSITDGPVEENPGEYMRLITYISKIQADHDRRLEKLSSIHNASIIQASKADALEQQVKALQETLGSLEEQLEEKRREIKRLTESLLTANTVKTQLVQKNEELIASNQRLLMKKSEFIDKDTVGKMIEQYYAHDRAGSHRKDDIIKLLESMLGIEPPSELANPVVLKGARSLANEFIDFLEEQH</sequence>
<feature type="region of interest" description="Disordered" evidence="2">
    <location>
        <begin position="27"/>
        <end position="56"/>
    </location>
</feature>
<name>A7AXA1_BABBO</name>
<evidence type="ECO:0000256" key="1">
    <source>
        <dbReference type="SAM" id="Coils"/>
    </source>
</evidence>
<reference evidence="4" key="3">
    <citation type="journal article" date="2021" name="Int. J. Parasitol.">
        <title>Comparative analysis of gene expression between Babesia bovis blood stages and kinetes allowed by improved genome annotation.</title>
        <authorList>
            <person name="Ueti M.W."/>
            <person name="Johnson W.C."/>
            <person name="Kappmeyer L.S."/>
            <person name="Herndon D.R."/>
            <person name="Mousel M.R."/>
            <person name="Reif K.E."/>
            <person name="Taus N.S."/>
            <person name="Ifeonu O.O."/>
            <person name="Silva J.C."/>
            <person name="Suarez C.E."/>
            <person name="Brayton K.A."/>
        </authorList>
    </citation>
    <scope>NUCLEOTIDE SEQUENCE [LARGE SCALE GENOMIC DNA]</scope>
</reference>